<dbReference type="EMBL" id="VFOP01000001">
    <property type="protein sequence ID" value="TQL49637.1"/>
    <property type="molecule type" value="Genomic_DNA"/>
</dbReference>
<evidence type="ECO:0000256" key="1">
    <source>
        <dbReference type="SAM" id="Phobius"/>
    </source>
</evidence>
<feature type="transmembrane region" description="Helical" evidence="1">
    <location>
        <begin position="106"/>
        <end position="130"/>
    </location>
</feature>
<sequence>MTRVVGALVGGAIAAAGGVSLGAGGLLPGLLLVAGGLALGWVTWSLNTPGRRIPPRITQTGAGDHGLFVPTQPNSPLQVIAFAVLGLLFLAGAGVLLYAVLTDSRWLSLVGVVVCLAFGVVFLVGAWAALRSRAAGPPGIVIGTQAVELRNRREAVAVPWDDITAVRAHWSGGARRGSMNSVENWLTLELTHPPAGTGTTPRRKDALAAVSGTPYPTVAVRELAVDPERLLEALRFYLANPSARVELAGQAAVSRVADGTVEQ</sequence>
<dbReference type="Proteomes" id="UP000319516">
    <property type="component" value="Unassembled WGS sequence"/>
</dbReference>
<evidence type="ECO:0000313" key="2">
    <source>
        <dbReference type="EMBL" id="TQL49637.1"/>
    </source>
</evidence>
<protein>
    <submittedName>
        <fullName evidence="2">Uncharacterized protein</fullName>
    </submittedName>
</protein>
<proteinExistence type="predicted"/>
<dbReference type="AlphaFoldDB" id="A0A542YNL0"/>
<keyword evidence="1" id="KW-1133">Transmembrane helix</keyword>
<gene>
    <name evidence="2" type="ORF">FB467_0713</name>
</gene>
<keyword evidence="1" id="KW-0812">Transmembrane</keyword>
<organism evidence="2 3">
    <name type="scientific">Ornithinicoccus hortensis</name>
    <dbReference type="NCBI Taxonomy" id="82346"/>
    <lineage>
        <taxon>Bacteria</taxon>
        <taxon>Bacillati</taxon>
        <taxon>Actinomycetota</taxon>
        <taxon>Actinomycetes</taxon>
        <taxon>Micrococcales</taxon>
        <taxon>Intrasporangiaceae</taxon>
        <taxon>Ornithinicoccus</taxon>
    </lineage>
</organism>
<reference evidence="2 3" key="1">
    <citation type="submission" date="2019-06" db="EMBL/GenBank/DDBJ databases">
        <title>Sequencing the genomes of 1000 actinobacteria strains.</title>
        <authorList>
            <person name="Klenk H.-P."/>
        </authorList>
    </citation>
    <scope>NUCLEOTIDE SEQUENCE [LARGE SCALE GENOMIC DNA]</scope>
    <source>
        <strain evidence="2 3">DSM 12335</strain>
    </source>
</reference>
<keyword evidence="1" id="KW-0472">Membrane</keyword>
<feature type="transmembrane region" description="Helical" evidence="1">
    <location>
        <begin position="79"/>
        <end position="100"/>
    </location>
</feature>
<comment type="caution">
    <text evidence="2">The sequence shown here is derived from an EMBL/GenBank/DDBJ whole genome shotgun (WGS) entry which is preliminary data.</text>
</comment>
<accession>A0A542YNL0</accession>
<name>A0A542YNL0_9MICO</name>
<evidence type="ECO:0000313" key="3">
    <source>
        <dbReference type="Proteomes" id="UP000319516"/>
    </source>
</evidence>
<keyword evidence="3" id="KW-1185">Reference proteome</keyword>